<comment type="subcellular location">
    <subcellularLocation>
        <location evidence="3">Nucleus</location>
    </subcellularLocation>
</comment>
<proteinExistence type="inferred from homology"/>
<evidence type="ECO:0000256" key="3">
    <source>
        <dbReference type="ARBA" id="ARBA00004123"/>
    </source>
</evidence>
<dbReference type="GO" id="GO:0005634">
    <property type="term" value="C:nucleus"/>
    <property type="evidence" value="ECO:0007669"/>
    <property type="project" value="UniProtKB-SubCell"/>
</dbReference>
<evidence type="ECO:0000259" key="16">
    <source>
        <dbReference type="Pfam" id="PF04928"/>
    </source>
</evidence>
<dbReference type="Pfam" id="PF04928">
    <property type="entry name" value="PAP_central"/>
    <property type="match status" value="1"/>
</dbReference>
<evidence type="ECO:0000256" key="9">
    <source>
        <dbReference type="ARBA" id="ARBA00022741"/>
    </source>
</evidence>
<dbReference type="Proteomes" id="UP000032180">
    <property type="component" value="Chromosome 6"/>
</dbReference>
<dbReference type="InterPro" id="IPR043519">
    <property type="entry name" value="NT_sf"/>
</dbReference>
<dbReference type="GO" id="GO:0005524">
    <property type="term" value="F:ATP binding"/>
    <property type="evidence" value="ECO:0007669"/>
    <property type="project" value="UniProtKB-KW"/>
</dbReference>
<dbReference type="STRING" id="77586.A0A0D9WPT2"/>
<keyword evidence="10" id="KW-0067">ATP-binding</keyword>
<dbReference type="Gene3D" id="3.30.70.590">
    <property type="entry name" value="Poly(A) polymerase predicted RNA binding domain"/>
    <property type="match status" value="1"/>
</dbReference>
<evidence type="ECO:0000256" key="11">
    <source>
        <dbReference type="ARBA" id="ARBA00022842"/>
    </source>
</evidence>
<dbReference type="FunFam" id="3.30.460.10:FF:000002">
    <property type="entry name" value="Poly(A) polymerase alpha, putative"/>
    <property type="match status" value="1"/>
</dbReference>
<dbReference type="EnsemblPlants" id="LPERR06G11120.1">
    <property type="protein sequence ID" value="LPERR06G11120.1"/>
    <property type="gene ID" value="LPERR06G11120"/>
</dbReference>
<comment type="catalytic activity">
    <reaction evidence="13">
        <text>RNA(n) + ATP = RNA(n)-3'-adenine ribonucleotide + diphosphate</text>
        <dbReference type="Rhea" id="RHEA:11332"/>
        <dbReference type="Rhea" id="RHEA-COMP:14527"/>
        <dbReference type="Rhea" id="RHEA-COMP:17347"/>
        <dbReference type="ChEBI" id="CHEBI:30616"/>
        <dbReference type="ChEBI" id="CHEBI:33019"/>
        <dbReference type="ChEBI" id="CHEBI:140395"/>
        <dbReference type="ChEBI" id="CHEBI:173115"/>
        <dbReference type="EC" id="2.7.7.19"/>
    </reaction>
</comment>
<feature type="domain" description="Poly(A) polymerase central" evidence="16">
    <location>
        <begin position="356"/>
        <end position="500"/>
    </location>
</feature>
<comment type="cofactor">
    <cofactor evidence="1">
        <name>Mn(2+)</name>
        <dbReference type="ChEBI" id="CHEBI:29035"/>
    </cofactor>
</comment>
<feature type="region of interest" description="Disordered" evidence="14">
    <location>
        <begin position="689"/>
        <end position="710"/>
    </location>
</feature>
<dbReference type="Gene3D" id="3.30.460.10">
    <property type="entry name" value="Beta Polymerase, domain 2"/>
    <property type="match status" value="1"/>
</dbReference>
<keyword evidence="9" id="KW-0547">Nucleotide-binding</keyword>
<dbReference type="EC" id="2.7.7.19" evidence="5"/>
<reference evidence="18 19" key="1">
    <citation type="submission" date="2012-08" db="EMBL/GenBank/DDBJ databases">
        <title>Oryza genome evolution.</title>
        <authorList>
            <person name="Wing R.A."/>
        </authorList>
    </citation>
    <scope>NUCLEOTIDE SEQUENCE</scope>
</reference>
<feature type="region of interest" description="Disordered" evidence="14">
    <location>
        <begin position="838"/>
        <end position="909"/>
    </location>
</feature>
<evidence type="ECO:0000259" key="15">
    <source>
        <dbReference type="Pfam" id="PF04926"/>
    </source>
</evidence>
<evidence type="ECO:0000256" key="12">
    <source>
        <dbReference type="ARBA" id="ARBA00023242"/>
    </source>
</evidence>
<keyword evidence="6" id="KW-0507">mRNA processing</keyword>
<feature type="domain" description="Poly(A) polymerase nucleotidyltransferase" evidence="17">
    <location>
        <begin position="157"/>
        <end position="351"/>
    </location>
</feature>
<feature type="region of interest" description="Disordered" evidence="14">
    <location>
        <begin position="31"/>
        <end position="80"/>
    </location>
</feature>
<dbReference type="Gene3D" id="1.10.1410.10">
    <property type="match status" value="1"/>
</dbReference>
<dbReference type="InterPro" id="IPR007012">
    <property type="entry name" value="PolA_pol_cen_dom"/>
</dbReference>
<reference evidence="18" key="3">
    <citation type="submission" date="2015-04" db="UniProtKB">
        <authorList>
            <consortium name="EnsemblPlants"/>
        </authorList>
    </citation>
    <scope>IDENTIFICATION</scope>
</reference>
<evidence type="ECO:0000259" key="17">
    <source>
        <dbReference type="Pfam" id="PF20750"/>
    </source>
</evidence>
<reference evidence="19" key="2">
    <citation type="submission" date="2013-12" db="EMBL/GenBank/DDBJ databases">
        <authorList>
            <person name="Yu Y."/>
            <person name="Lee S."/>
            <person name="de Baynast K."/>
            <person name="Wissotski M."/>
            <person name="Liu L."/>
            <person name="Talag J."/>
            <person name="Goicoechea J."/>
            <person name="Angelova A."/>
            <person name="Jetty R."/>
            <person name="Kudrna D."/>
            <person name="Golser W."/>
            <person name="Rivera L."/>
            <person name="Zhang J."/>
            <person name="Wing R."/>
        </authorList>
    </citation>
    <scope>NUCLEOTIDE SEQUENCE</scope>
</reference>
<dbReference type="GO" id="GO:1990817">
    <property type="term" value="F:poly(A) RNA polymerase activity"/>
    <property type="evidence" value="ECO:0007669"/>
    <property type="project" value="UniProtKB-EC"/>
</dbReference>
<name>A0A0D9WPT2_9ORYZ</name>
<keyword evidence="7" id="KW-0808">Transferase</keyword>
<dbReference type="Gramene" id="LPERR06G11120.1">
    <property type="protein sequence ID" value="LPERR06G11120.1"/>
    <property type="gene ID" value="LPERR06G11120"/>
</dbReference>
<evidence type="ECO:0000256" key="8">
    <source>
        <dbReference type="ARBA" id="ARBA00022723"/>
    </source>
</evidence>
<dbReference type="PANTHER" id="PTHR10682:SF10">
    <property type="entry name" value="POLYNUCLEOTIDE ADENYLYLTRANSFERASE"/>
    <property type="match status" value="1"/>
</dbReference>
<dbReference type="GO" id="GO:0006397">
    <property type="term" value="P:mRNA processing"/>
    <property type="evidence" value="ECO:0007669"/>
    <property type="project" value="UniProtKB-KW"/>
</dbReference>
<evidence type="ECO:0000256" key="1">
    <source>
        <dbReference type="ARBA" id="ARBA00001936"/>
    </source>
</evidence>
<comment type="cofactor">
    <cofactor evidence="2">
        <name>Mg(2+)</name>
        <dbReference type="ChEBI" id="CHEBI:18420"/>
    </cofactor>
</comment>
<dbReference type="FunFam" id="3.30.70.590:FF:000002">
    <property type="entry name" value="Nuclear poly(A) polymerase 4"/>
    <property type="match status" value="1"/>
</dbReference>
<accession>A0A0D9WPT2</accession>
<dbReference type="GO" id="GO:0046872">
    <property type="term" value="F:metal ion binding"/>
    <property type="evidence" value="ECO:0007669"/>
    <property type="project" value="UniProtKB-KW"/>
</dbReference>
<dbReference type="InterPro" id="IPR007010">
    <property type="entry name" value="PolA_pol_RNA-bd_dom"/>
</dbReference>
<dbReference type="Pfam" id="PF04926">
    <property type="entry name" value="PAP_RNA-bind"/>
    <property type="match status" value="1"/>
</dbReference>
<evidence type="ECO:0000256" key="10">
    <source>
        <dbReference type="ARBA" id="ARBA00022840"/>
    </source>
</evidence>
<dbReference type="Pfam" id="PF20750">
    <property type="entry name" value="PAP_NTPase"/>
    <property type="match status" value="1"/>
</dbReference>
<comment type="similarity">
    <text evidence="4">Belongs to the poly(A) polymerase family.</text>
</comment>
<sequence>MDPIKPREREREWGKDAAVVSVSSIAQFGTASTTRAAVRPDPSIPNPKTIVARRCSPSSLPGGAARREPSFPAPSSSSPPLATKLSLLARGLVGTVRTASSAFPRPSPSLFLPPAGCALLARTGRPIWCRPCLESLDASGCRVLGSSMANNGNGYLGVTEPISLSGPTEKDIVRTQEVEKCLTDAGLYESQEESVSREEVLGKLDQIVKAWIKKATRSSGFGEQFVQEANAKIFTFGSYRLGVHGPGADIDTLCVGPRHATRTEYFFQALYDMLADMPEVKELNPVPDAHVPVLQFKLNGVSIDLLYANLTHVVIPEDLDLSHDSILHNVDEQTVRSLNGCRVTDKILSLVPNIQTFRTTLRFMRFWAKRRGVYSNVIGFLGGINWALLVARICQLYPNASPSMLISRFFKVYSKWKWPNPVMLCHIEEGSLGLLVWDPRRNFRDRGHHMPIITPAYPSMNSSYNVSISTRHVMIQEFTRASEICQEIDESKAGWDALLEPYPFFETYRNYLKIEITAKNEDDLRNWRGWVQSRLRTLVLKIERYTRDMLLTHPNPRDFSDSSRPLHCFYFMGLWKKQISQAQEAEQYDIRAIVNEFRSSIHAYQHWREGMEIEVSHVKRKDIPSFVFPGGIRPSRPLRNVGKEARTVSRRNISANVQERNVQSIAPTLPANVQERNVQTIADPLPYKSSEVNHIPSDPHGGYQSQERNNTLASSMSCEETGHMLNGYANIHTESVELEHVRTYKESASVPENQVAHDLVKPPESMPPNSIHVYPSPANGLGHLLDSSCKKTADIIVNKTTHFSSAVLAVPDELDELDYHQVKVSQKDLTVVDQGLPLEHEAGSSGGKAGTTGSPSNNHLKRKAEEALEPLELAAPLIRPPAPTSTTQRRPLRLRLSTVVQPKPAEGTS</sequence>
<feature type="domain" description="Poly(A) polymerase RNA-binding" evidence="15">
    <location>
        <begin position="504"/>
        <end position="563"/>
    </location>
</feature>
<evidence type="ECO:0000256" key="6">
    <source>
        <dbReference type="ARBA" id="ARBA00022664"/>
    </source>
</evidence>
<evidence type="ECO:0000256" key="14">
    <source>
        <dbReference type="SAM" id="MobiDB-lite"/>
    </source>
</evidence>
<evidence type="ECO:0000256" key="4">
    <source>
        <dbReference type="ARBA" id="ARBA00010912"/>
    </source>
</evidence>
<dbReference type="eggNOG" id="KOG2245">
    <property type="taxonomic scope" value="Eukaryota"/>
</dbReference>
<keyword evidence="12" id="KW-0539">Nucleus</keyword>
<dbReference type="SUPFAM" id="SSF81301">
    <property type="entry name" value="Nucleotidyltransferase"/>
    <property type="match status" value="1"/>
</dbReference>
<dbReference type="InterPro" id="IPR048840">
    <property type="entry name" value="PolA_pol_NTPase"/>
</dbReference>
<dbReference type="CDD" id="cd05402">
    <property type="entry name" value="NT_PAP_TUTase"/>
    <property type="match status" value="1"/>
</dbReference>
<keyword evidence="8" id="KW-0479">Metal-binding</keyword>
<evidence type="ECO:0000313" key="18">
    <source>
        <dbReference type="EnsemblPlants" id="LPERR06G11120.1"/>
    </source>
</evidence>
<organism evidence="18 19">
    <name type="scientific">Leersia perrieri</name>
    <dbReference type="NCBI Taxonomy" id="77586"/>
    <lineage>
        <taxon>Eukaryota</taxon>
        <taxon>Viridiplantae</taxon>
        <taxon>Streptophyta</taxon>
        <taxon>Embryophyta</taxon>
        <taxon>Tracheophyta</taxon>
        <taxon>Spermatophyta</taxon>
        <taxon>Magnoliopsida</taxon>
        <taxon>Liliopsida</taxon>
        <taxon>Poales</taxon>
        <taxon>Poaceae</taxon>
        <taxon>BOP clade</taxon>
        <taxon>Oryzoideae</taxon>
        <taxon>Oryzeae</taxon>
        <taxon>Oryzinae</taxon>
        <taxon>Leersia</taxon>
    </lineage>
</organism>
<dbReference type="GO" id="GO:0003723">
    <property type="term" value="F:RNA binding"/>
    <property type="evidence" value="ECO:0007669"/>
    <property type="project" value="InterPro"/>
</dbReference>
<dbReference type="FunFam" id="1.10.1410.10:FF:000001">
    <property type="entry name" value="Putative poly(A) polymerase gamma"/>
    <property type="match status" value="1"/>
</dbReference>
<dbReference type="InterPro" id="IPR011068">
    <property type="entry name" value="NuclTrfase_I-like_C"/>
</dbReference>
<evidence type="ECO:0000256" key="5">
    <source>
        <dbReference type="ARBA" id="ARBA00012388"/>
    </source>
</evidence>
<evidence type="ECO:0000313" key="19">
    <source>
        <dbReference type="Proteomes" id="UP000032180"/>
    </source>
</evidence>
<protein>
    <recommendedName>
        <fullName evidence="5">polynucleotide adenylyltransferase</fullName>
        <ecNumber evidence="5">2.7.7.19</ecNumber>
    </recommendedName>
</protein>
<dbReference type="SUPFAM" id="SSF81631">
    <property type="entry name" value="PAP/OAS1 substrate-binding domain"/>
    <property type="match status" value="1"/>
</dbReference>
<dbReference type="PANTHER" id="PTHR10682">
    <property type="entry name" value="POLY A POLYMERASE"/>
    <property type="match status" value="1"/>
</dbReference>
<dbReference type="GO" id="GO:0031123">
    <property type="term" value="P:RNA 3'-end processing"/>
    <property type="evidence" value="ECO:0007669"/>
    <property type="project" value="InterPro"/>
</dbReference>
<evidence type="ECO:0000256" key="13">
    <source>
        <dbReference type="ARBA" id="ARBA00048830"/>
    </source>
</evidence>
<keyword evidence="19" id="KW-1185">Reference proteome</keyword>
<dbReference type="AlphaFoldDB" id="A0A0D9WPT2"/>
<keyword evidence="11" id="KW-0460">Magnesium</keyword>
<evidence type="ECO:0000256" key="2">
    <source>
        <dbReference type="ARBA" id="ARBA00001946"/>
    </source>
</evidence>
<dbReference type="SUPFAM" id="SSF55003">
    <property type="entry name" value="PAP/Archaeal CCA-adding enzyme, C-terminal domain"/>
    <property type="match status" value="1"/>
</dbReference>
<evidence type="ECO:0000256" key="7">
    <source>
        <dbReference type="ARBA" id="ARBA00022679"/>
    </source>
</evidence>